<dbReference type="Proteomes" id="UP001150924">
    <property type="component" value="Unassembled WGS sequence"/>
</dbReference>
<dbReference type="PANTHER" id="PTHR43143">
    <property type="entry name" value="METALLOPHOSPHOESTERASE, CALCINEURIN SUPERFAMILY"/>
    <property type="match status" value="1"/>
</dbReference>
<comment type="caution">
    <text evidence="2">The sequence shown here is derived from an EMBL/GenBank/DDBJ whole genome shotgun (WGS) entry which is preliminary data.</text>
</comment>
<dbReference type="PROSITE" id="PS51257">
    <property type="entry name" value="PROKAR_LIPOPROTEIN"/>
    <property type="match status" value="1"/>
</dbReference>
<dbReference type="EMBL" id="JAPNKE010000002">
    <property type="protein sequence ID" value="MCY1009047.1"/>
    <property type="molecule type" value="Genomic_DNA"/>
</dbReference>
<dbReference type="Gene3D" id="3.60.21.10">
    <property type="match status" value="1"/>
</dbReference>
<dbReference type="InterPro" id="IPR051918">
    <property type="entry name" value="STPP_CPPED1"/>
</dbReference>
<dbReference type="PANTHER" id="PTHR43143:SF5">
    <property type="entry name" value="SECRETED PROTEIN"/>
    <property type="match status" value="1"/>
</dbReference>
<organism evidence="2 3">
    <name type="scientific">Nannocystis pusilla</name>
    <dbReference type="NCBI Taxonomy" id="889268"/>
    <lineage>
        <taxon>Bacteria</taxon>
        <taxon>Pseudomonadati</taxon>
        <taxon>Myxococcota</taxon>
        <taxon>Polyangia</taxon>
        <taxon>Nannocystales</taxon>
        <taxon>Nannocystaceae</taxon>
        <taxon>Nannocystis</taxon>
    </lineage>
</organism>
<feature type="domain" description="Calcineurin-like phosphoesterase" evidence="1">
    <location>
        <begin position="270"/>
        <end position="487"/>
    </location>
</feature>
<accession>A0A9X3ERL1</accession>
<dbReference type="Pfam" id="PF00149">
    <property type="entry name" value="Metallophos"/>
    <property type="match status" value="1"/>
</dbReference>
<dbReference type="AlphaFoldDB" id="A0A9X3ERL1"/>
<dbReference type="SUPFAM" id="SSF52317">
    <property type="entry name" value="Class I glutamine amidotransferase-like"/>
    <property type="match status" value="1"/>
</dbReference>
<dbReference type="InterPro" id="IPR029052">
    <property type="entry name" value="Metallo-depent_PP-like"/>
</dbReference>
<evidence type="ECO:0000313" key="3">
    <source>
        <dbReference type="Proteomes" id="UP001150924"/>
    </source>
</evidence>
<name>A0A9X3ERL1_9BACT</name>
<dbReference type="GO" id="GO:0016787">
    <property type="term" value="F:hydrolase activity"/>
    <property type="evidence" value="ECO:0007669"/>
    <property type="project" value="InterPro"/>
</dbReference>
<gene>
    <name evidence="2" type="ORF">OV079_26500</name>
</gene>
<dbReference type="SUPFAM" id="SSF56300">
    <property type="entry name" value="Metallo-dependent phosphatases"/>
    <property type="match status" value="1"/>
</dbReference>
<keyword evidence="3" id="KW-1185">Reference proteome</keyword>
<dbReference type="InterPro" id="IPR004843">
    <property type="entry name" value="Calcineurin-like_PHP"/>
</dbReference>
<evidence type="ECO:0000313" key="2">
    <source>
        <dbReference type="EMBL" id="MCY1009047.1"/>
    </source>
</evidence>
<dbReference type="InterPro" id="IPR029062">
    <property type="entry name" value="Class_I_gatase-like"/>
</dbReference>
<sequence>MAFRRSGRAGIFLGGYVFSAACHVPMPAELANAGEVPCGNGEPRAWVMAPDYEGVSARLEAAGFTVGPLPLDRSPWGLDGLIVLGSGASELPEYAEYMQSYADDLYFFVDEANVVLELAQSAAAEAVPPFLPTTHTARRGAAKLVKLEVLDPDHPLLAGIEIDGGRLAWRGELGRDAFVEQGGFEVVLAGAGDGSNGALLEGAYGQGRIVLASLPLDAPMGSDLQQEAFITNFFANLAAHVEGVCVRQTTPIKPTPPPQSLPFTAGSTLFAVLPDTQVYSLRYPGVFDAQTSWIARNAGALNIAYAFHLGDIVNNNTELEWRRASGSMSLLDGIVPYGIVPGNHDYGPSGDASTRDTKMNDYFDFDDAALNPSFGGAYEKGKLDNTYHLFSAGGHDWIAVMLEWGPRDAVIDWANSVMEQHPDRLGIFITHAYLNNNDRRYDHKDTSFPQDFNPHEYDTPGGVNDGEELWQKLIRRHRFVLTLNGHVLGDGTGYLESITDRGNVVHQMLANYQMRELGGEGYLRLLELLPDGKTVHVRSYSPLFDRYLLGSDQQFTIELDVE</sequence>
<protein>
    <recommendedName>
        <fullName evidence="1">Calcineurin-like phosphoesterase domain-containing protein</fullName>
    </recommendedName>
</protein>
<proteinExistence type="predicted"/>
<reference evidence="2" key="1">
    <citation type="submission" date="2022-11" db="EMBL/GenBank/DDBJ databases">
        <title>Minimal conservation of predation-associated metabolite biosynthetic gene clusters underscores biosynthetic potential of Myxococcota including descriptions for ten novel species: Archangium lansinium sp. nov., Myxococcus landrumus sp. nov., Nannocystis bai.</title>
        <authorList>
            <person name="Ahearne A."/>
            <person name="Stevens C."/>
            <person name="Phillips K."/>
        </authorList>
    </citation>
    <scope>NUCLEOTIDE SEQUENCE</scope>
    <source>
        <strain evidence="2">Na p29</strain>
    </source>
</reference>
<evidence type="ECO:0000259" key="1">
    <source>
        <dbReference type="Pfam" id="PF00149"/>
    </source>
</evidence>
<dbReference type="RefSeq" id="WP_267771704.1">
    <property type="nucleotide sequence ID" value="NZ_JAPNKE010000002.1"/>
</dbReference>